<evidence type="ECO:0000256" key="6">
    <source>
        <dbReference type="SAM" id="Phobius"/>
    </source>
</evidence>
<comment type="caution">
    <text evidence="8">The sequence shown here is derived from an EMBL/GenBank/DDBJ whole genome shotgun (WGS) entry which is preliminary data.</text>
</comment>
<evidence type="ECO:0000313" key="8">
    <source>
        <dbReference type="EMBL" id="RDW18651.1"/>
    </source>
</evidence>
<keyword evidence="3 6" id="KW-0812">Transmembrane</keyword>
<protein>
    <submittedName>
        <fullName evidence="8">RDD family protein</fullName>
    </submittedName>
</protein>
<proteinExistence type="predicted"/>
<evidence type="ECO:0000256" key="3">
    <source>
        <dbReference type="ARBA" id="ARBA00022692"/>
    </source>
</evidence>
<evidence type="ECO:0000256" key="2">
    <source>
        <dbReference type="ARBA" id="ARBA00022475"/>
    </source>
</evidence>
<dbReference type="OrthoDB" id="9793824at2"/>
<evidence type="ECO:0000256" key="5">
    <source>
        <dbReference type="ARBA" id="ARBA00023136"/>
    </source>
</evidence>
<feature type="transmembrane region" description="Helical" evidence="6">
    <location>
        <begin position="119"/>
        <end position="136"/>
    </location>
</feature>
<name>A0A3D8PTN5_9BACI</name>
<evidence type="ECO:0000256" key="4">
    <source>
        <dbReference type="ARBA" id="ARBA00022989"/>
    </source>
</evidence>
<sequence length="155" mass="18223">MSEEQLEYDIVTPPIDTTKYAGFWMRFWAYLADLVIVFSINGILLSPFKFINEGKPIAISYWTLTGIIGVLVLYFYFLLMTKYYGQTLGKMIFGLKVVRKDLQPLQWSDIIFREVVCRFFYRVFFIAQLLYIVVAFDNKKQGIHDMISDTTVIHQ</sequence>
<dbReference type="PANTHER" id="PTHR36115:SF9">
    <property type="entry name" value="LMO1584 PROTEIN"/>
    <property type="match status" value="1"/>
</dbReference>
<evidence type="ECO:0000313" key="9">
    <source>
        <dbReference type="Proteomes" id="UP000257143"/>
    </source>
</evidence>
<keyword evidence="5 6" id="KW-0472">Membrane</keyword>
<dbReference type="Pfam" id="PF06271">
    <property type="entry name" value="RDD"/>
    <property type="match status" value="1"/>
</dbReference>
<evidence type="ECO:0000259" key="7">
    <source>
        <dbReference type="Pfam" id="PF06271"/>
    </source>
</evidence>
<evidence type="ECO:0000256" key="1">
    <source>
        <dbReference type="ARBA" id="ARBA00004651"/>
    </source>
</evidence>
<feature type="transmembrane region" description="Helical" evidence="6">
    <location>
        <begin position="27"/>
        <end position="46"/>
    </location>
</feature>
<dbReference type="GO" id="GO:0005886">
    <property type="term" value="C:plasma membrane"/>
    <property type="evidence" value="ECO:0007669"/>
    <property type="project" value="UniProtKB-SubCell"/>
</dbReference>
<dbReference type="EMBL" id="PIOC01000016">
    <property type="protein sequence ID" value="RDW18651.1"/>
    <property type="molecule type" value="Genomic_DNA"/>
</dbReference>
<keyword evidence="2" id="KW-1003">Cell membrane</keyword>
<comment type="subcellular location">
    <subcellularLocation>
        <location evidence="1">Cell membrane</location>
        <topology evidence="1">Multi-pass membrane protein</topology>
    </subcellularLocation>
</comment>
<dbReference type="Proteomes" id="UP000257143">
    <property type="component" value="Unassembled WGS sequence"/>
</dbReference>
<dbReference type="InterPro" id="IPR010432">
    <property type="entry name" value="RDD"/>
</dbReference>
<dbReference type="RefSeq" id="WP_115773111.1">
    <property type="nucleotide sequence ID" value="NZ_PIOC01000016.1"/>
</dbReference>
<accession>A0A3D8PTN5</accession>
<gene>
    <name evidence="8" type="ORF">CWR48_10010</name>
</gene>
<feature type="domain" description="RDD" evidence="7">
    <location>
        <begin position="20"/>
        <end position="148"/>
    </location>
</feature>
<keyword evidence="4 6" id="KW-1133">Transmembrane helix</keyword>
<dbReference type="PANTHER" id="PTHR36115">
    <property type="entry name" value="PROLINE-RICH ANTIGEN HOMOLOG-RELATED"/>
    <property type="match status" value="1"/>
</dbReference>
<dbReference type="InterPro" id="IPR051791">
    <property type="entry name" value="Pra-immunoreactive"/>
</dbReference>
<keyword evidence="9" id="KW-1185">Reference proteome</keyword>
<feature type="transmembrane region" description="Helical" evidence="6">
    <location>
        <begin position="58"/>
        <end position="79"/>
    </location>
</feature>
<reference evidence="9" key="1">
    <citation type="submission" date="2017-11" db="EMBL/GenBank/DDBJ databases">
        <authorList>
            <person name="Zhu W."/>
        </authorList>
    </citation>
    <scope>NUCLEOTIDE SEQUENCE [LARGE SCALE GENOMIC DNA]</scope>
    <source>
        <strain evidence="9">CAU 1183</strain>
    </source>
</reference>
<dbReference type="AlphaFoldDB" id="A0A3D8PTN5"/>
<organism evidence="8 9">
    <name type="scientific">Oceanobacillus arenosus</name>
    <dbReference type="NCBI Taxonomy" id="1229153"/>
    <lineage>
        <taxon>Bacteria</taxon>
        <taxon>Bacillati</taxon>
        <taxon>Bacillota</taxon>
        <taxon>Bacilli</taxon>
        <taxon>Bacillales</taxon>
        <taxon>Bacillaceae</taxon>
        <taxon>Oceanobacillus</taxon>
    </lineage>
</organism>